<dbReference type="InterPro" id="IPR001647">
    <property type="entry name" value="HTH_TetR"/>
</dbReference>
<dbReference type="Gene3D" id="1.10.357.10">
    <property type="entry name" value="Tetracycline Repressor, domain 2"/>
    <property type="match status" value="1"/>
</dbReference>
<evidence type="ECO:0000256" key="1">
    <source>
        <dbReference type="ARBA" id="ARBA00023125"/>
    </source>
</evidence>
<reference evidence="4 5" key="1">
    <citation type="submission" date="2014-07" db="EMBL/GenBank/DDBJ databases">
        <title>Whole Genome Sequence of the Amycolatopsis methanolica 239.</title>
        <authorList>
            <person name="Tang B."/>
        </authorList>
    </citation>
    <scope>NUCLEOTIDE SEQUENCE [LARGE SCALE GENOMIC DNA]</scope>
    <source>
        <strain evidence="4 5">239</strain>
    </source>
</reference>
<dbReference type="HOGENOM" id="CLU_069356_1_3_11"/>
<gene>
    <name evidence="4" type="ORF">AMETH_1191</name>
</gene>
<dbReference type="PROSITE" id="PS01081">
    <property type="entry name" value="HTH_TETR_1"/>
    <property type="match status" value="1"/>
</dbReference>
<organism evidence="4 5">
    <name type="scientific">Amycolatopsis methanolica 239</name>
    <dbReference type="NCBI Taxonomy" id="1068978"/>
    <lineage>
        <taxon>Bacteria</taxon>
        <taxon>Bacillati</taxon>
        <taxon>Actinomycetota</taxon>
        <taxon>Actinomycetes</taxon>
        <taxon>Pseudonocardiales</taxon>
        <taxon>Pseudonocardiaceae</taxon>
        <taxon>Amycolatopsis</taxon>
        <taxon>Amycolatopsis methanolica group</taxon>
    </lineage>
</organism>
<keyword evidence="1 2" id="KW-0238">DNA-binding</keyword>
<dbReference type="InterPro" id="IPR009057">
    <property type="entry name" value="Homeodomain-like_sf"/>
</dbReference>
<evidence type="ECO:0000259" key="3">
    <source>
        <dbReference type="PROSITE" id="PS50977"/>
    </source>
</evidence>
<dbReference type="PATRIC" id="fig|1068978.7.peg.1255"/>
<dbReference type="InterPro" id="IPR023772">
    <property type="entry name" value="DNA-bd_HTH_TetR-type_CS"/>
</dbReference>
<dbReference type="SUPFAM" id="SSF46689">
    <property type="entry name" value="Homeodomain-like"/>
    <property type="match status" value="1"/>
</dbReference>
<dbReference type="eggNOG" id="COG1309">
    <property type="taxonomic scope" value="Bacteria"/>
</dbReference>
<accession>A0A076MK93</accession>
<dbReference type="KEGG" id="amq:AMETH_1191"/>
<name>A0A076MK93_AMYME</name>
<sequence length="195" mass="22381">MLVVAASEFSKMGYDGVSLRKIEREAGVNRGLASYHFGSKYQLWQAAVSWLMDRFHDEMTRFQDVLRVVSKQERGRILVRVLVHFAAKYPEFFRLVMLEGGELTERSRWLADEHVRRHIEFFHKLAGTESIQASEKEAIAYYSLLGAASTVFSVPAQCRQLFGMDPQDERFVDVMADRMADLYLTVVDTGITDES</sequence>
<proteinExistence type="predicted"/>
<dbReference type="PANTHER" id="PTHR43479:SF11">
    <property type="entry name" value="ACREF_ENVCD OPERON REPRESSOR-RELATED"/>
    <property type="match status" value="1"/>
</dbReference>
<dbReference type="EMBL" id="CP009110">
    <property type="protein sequence ID" value="AIJ21283.1"/>
    <property type="molecule type" value="Genomic_DNA"/>
</dbReference>
<evidence type="ECO:0000313" key="4">
    <source>
        <dbReference type="EMBL" id="AIJ21283.1"/>
    </source>
</evidence>
<feature type="DNA-binding region" description="H-T-H motif" evidence="2">
    <location>
        <begin position="18"/>
        <end position="37"/>
    </location>
</feature>
<evidence type="ECO:0000313" key="5">
    <source>
        <dbReference type="Proteomes" id="UP000062973"/>
    </source>
</evidence>
<dbReference type="InterPro" id="IPR036271">
    <property type="entry name" value="Tet_transcr_reg_TetR-rel_C_sf"/>
</dbReference>
<dbReference type="STRING" id="1068978.AMETH_1191"/>
<dbReference type="PANTHER" id="PTHR43479">
    <property type="entry name" value="ACREF/ENVCD OPERON REPRESSOR-RELATED"/>
    <property type="match status" value="1"/>
</dbReference>
<dbReference type="PROSITE" id="PS50977">
    <property type="entry name" value="HTH_TETR_2"/>
    <property type="match status" value="1"/>
</dbReference>
<evidence type="ECO:0000256" key="2">
    <source>
        <dbReference type="PROSITE-ProRule" id="PRU00335"/>
    </source>
</evidence>
<dbReference type="Proteomes" id="UP000062973">
    <property type="component" value="Chromosome"/>
</dbReference>
<dbReference type="Pfam" id="PF00440">
    <property type="entry name" value="TetR_N"/>
    <property type="match status" value="1"/>
</dbReference>
<dbReference type="SUPFAM" id="SSF48498">
    <property type="entry name" value="Tetracyclin repressor-like, C-terminal domain"/>
    <property type="match status" value="1"/>
</dbReference>
<protein>
    <submittedName>
        <fullName evidence="4">Transcriptional regulator, TetR family</fullName>
    </submittedName>
</protein>
<feature type="domain" description="HTH tetR-type" evidence="3">
    <location>
        <begin position="1"/>
        <end position="55"/>
    </location>
</feature>
<dbReference type="InterPro" id="IPR050624">
    <property type="entry name" value="HTH-type_Tx_Regulator"/>
</dbReference>
<dbReference type="GO" id="GO:0003677">
    <property type="term" value="F:DNA binding"/>
    <property type="evidence" value="ECO:0007669"/>
    <property type="project" value="UniProtKB-UniRule"/>
</dbReference>
<dbReference type="AlphaFoldDB" id="A0A076MK93"/>
<keyword evidence="5" id="KW-1185">Reference proteome</keyword>